<evidence type="ECO:0000256" key="1">
    <source>
        <dbReference type="PROSITE-ProRule" id="PRU01379"/>
    </source>
</evidence>
<dbReference type="SUPFAM" id="SSF53187">
    <property type="entry name" value="Zn-dependent exopeptidases"/>
    <property type="match status" value="1"/>
</dbReference>
<organism evidence="3 4">
    <name type="scientific">Cerina litoralis</name>
    <dbReference type="NCBI Taxonomy" id="2874477"/>
    <lineage>
        <taxon>Bacteria</taxon>
        <taxon>Pseudomonadati</taxon>
        <taxon>Bacteroidota</taxon>
        <taxon>Flavobacteriia</taxon>
        <taxon>Flavobacteriales</taxon>
        <taxon>Flavobacteriaceae</taxon>
        <taxon>Cerina</taxon>
    </lineage>
</organism>
<evidence type="ECO:0000259" key="2">
    <source>
        <dbReference type="PROSITE" id="PS52035"/>
    </source>
</evidence>
<protein>
    <submittedName>
        <fullName evidence="3">Peptidase M14</fullName>
    </submittedName>
</protein>
<comment type="similarity">
    <text evidence="1">Belongs to the peptidase M14 family.</text>
</comment>
<dbReference type="InterPro" id="IPR000834">
    <property type="entry name" value="Peptidase_M14"/>
</dbReference>
<dbReference type="Proteomes" id="UP001200642">
    <property type="component" value="Unassembled WGS sequence"/>
</dbReference>
<feature type="domain" description="Peptidase M14" evidence="2">
    <location>
        <begin position="18"/>
        <end position="288"/>
    </location>
</feature>
<dbReference type="GO" id="GO:0006508">
    <property type="term" value="P:proteolysis"/>
    <property type="evidence" value="ECO:0007669"/>
    <property type="project" value="InterPro"/>
</dbReference>
<evidence type="ECO:0000313" key="3">
    <source>
        <dbReference type="EMBL" id="MCG2461348.1"/>
    </source>
</evidence>
<dbReference type="RefSeq" id="WP_317902494.1">
    <property type="nucleotide sequence ID" value="NZ_JAIRBC010000015.1"/>
</dbReference>
<keyword evidence="4" id="KW-1185">Reference proteome</keyword>
<gene>
    <name evidence="3" type="ORF">K8352_11360</name>
</gene>
<dbReference type="Gene3D" id="3.40.630.10">
    <property type="entry name" value="Zn peptidases"/>
    <property type="match status" value="1"/>
</dbReference>
<comment type="caution">
    <text evidence="3">The sequence shown here is derived from an EMBL/GenBank/DDBJ whole genome shotgun (WGS) entry which is preliminary data.</text>
</comment>
<dbReference type="PROSITE" id="PS52035">
    <property type="entry name" value="PEPTIDASE_M14"/>
    <property type="match status" value="1"/>
</dbReference>
<comment type="caution">
    <text evidence="1">Lacks conserved residue(s) required for the propagation of feature annotation.</text>
</comment>
<sequence length="368" mass="41159">MINLERYEEIKENTVTGRYVTLAMLGAFLDKTTSKFTVETIGVSVLKKEILGITLGHGPVKILMWSQMHGNESTTTKAILDLINFLGENSEAAESILGACTIKIIPVLNPDGAMAYTRVNANGIDLNRDAQNLSQPESVLLSTVYDNFGPDYCFNLHDQRTIFNVGNSPNPATVSFLAPTHDEERSISANRGKSMKLIVAMEQELQKVVPGQIGRFDDAFNANCVGDSFQMKGTPTVLFEAGHTYGDYQREKTRKYIFYALVVALREISNDQVEKYDRDAYFSIPENNKLFLDIIIDNVVGLNKKYGGKDSAGILYKEVLEGSQINFEPHIEKLGDLKGYFGHKTYNCLDKRDLDQLINDKPLYNLLV</sequence>
<accession>A0AAE3EUU0</accession>
<dbReference type="GO" id="GO:0004181">
    <property type="term" value="F:metallocarboxypeptidase activity"/>
    <property type="evidence" value="ECO:0007669"/>
    <property type="project" value="InterPro"/>
</dbReference>
<proteinExistence type="inferred from homology"/>
<evidence type="ECO:0000313" key="4">
    <source>
        <dbReference type="Proteomes" id="UP001200642"/>
    </source>
</evidence>
<dbReference type="Pfam" id="PF00246">
    <property type="entry name" value="Peptidase_M14"/>
    <property type="match status" value="1"/>
</dbReference>
<dbReference type="CDD" id="cd06239">
    <property type="entry name" value="M14-like"/>
    <property type="match status" value="1"/>
</dbReference>
<name>A0AAE3EUU0_9FLAO</name>
<dbReference type="EMBL" id="JAIRBC010000015">
    <property type="protein sequence ID" value="MCG2461348.1"/>
    <property type="molecule type" value="Genomic_DNA"/>
</dbReference>
<dbReference type="AlphaFoldDB" id="A0AAE3EUU0"/>
<dbReference type="GO" id="GO:0008270">
    <property type="term" value="F:zinc ion binding"/>
    <property type="evidence" value="ECO:0007669"/>
    <property type="project" value="InterPro"/>
</dbReference>
<reference evidence="3" key="1">
    <citation type="submission" date="2023-02" db="EMBL/GenBank/DDBJ databases">
        <title>Genome of Flavobacteriaceae gen. nov. sp. strain F89.</title>
        <authorList>
            <person name="Wang Y."/>
        </authorList>
    </citation>
    <scope>NUCLEOTIDE SEQUENCE</scope>
    <source>
        <strain evidence="3">F89</strain>
    </source>
</reference>
<dbReference type="SMART" id="SM00631">
    <property type="entry name" value="Zn_pept"/>
    <property type="match status" value="1"/>
</dbReference>